<dbReference type="GO" id="GO:0004386">
    <property type="term" value="F:helicase activity"/>
    <property type="evidence" value="ECO:0007669"/>
    <property type="project" value="UniProtKB-KW"/>
</dbReference>
<sequence>MNRKQAQEEIMKIKSSAILCELPTSFGKSKIGIDLALRDNPNGILIVVPRLVLINNWKEEFIKWGLKSWLDRVYFSTYVGLNKHVESDWDCVIFDEVQHMSERCREFVSTMTIYHSIMLSATVTKDMKWELSQLFPDFQCYTVKMKDAIDNEILPDPRVFLIPLELDNKHAVHTMIEHPKAKIVKECLYKDRWSYLRDKSVQVHIKCTAYQYVTELGAKIDYWKKQYMRTRNEGVKTKWLFLAGQRLKFLSQLKNPIILSLLERLKSERVLTFCSSIEQTEVLGENCINSKSEKSSEVLSMFNHKKINHITACNMLNEGMNLVDCRIGLYANLNSSDIIIKQRLGRILRHKEPIIIIPYFVNTREEELIEKMAGDYNPDLIVKTNLNKITL</sequence>
<evidence type="ECO:0000256" key="3">
    <source>
        <dbReference type="ARBA" id="ARBA00022806"/>
    </source>
</evidence>
<dbReference type="Pfam" id="PF00271">
    <property type="entry name" value="Helicase_C"/>
    <property type="match status" value="1"/>
</dbReference>
<evidence type="ECO:0000256" key="2">
    <source>
        <dbReference type="ARBA" id="ARBA00022801"/>
    </source>
</evidence>
<evidence type="ECO:0000256" key="1">
    <source>
        <dbReference type="ARBA" id="ARBA00022741"/>
    </source>
</evidence>
<dbReference type="GO" id="GO:0016787">
    <property type="term" value="F:hydrolase activity"/>
    <property type="evidence" value="ECO:0007669"/>
    <property type="project" value="UniProtKB-KW"/>
</dbReference>
<dbReference type="InterPro" id="IPR050615">
    <property type="entry name" value="ATP-dep_DNA_Helicase"/>
</dbReference>
<dbReference type="SUPFAM" id="SSF52540">
    <property type="entry name" value="P-loop containing nucleoside triphosphate hydrolases"/>
    <property type="match status" value="1"/>
</dbReference>
<dbReference type="InterPro" id="IPR014001">
    <property type="entry name" value="Helicase_ATP-bd"/>
</dbReference>
<dbReference type="Proteomes" id="UP000593828">
    <property type="component" value="Segment"/>
</dbReference>
<dbReference type="RefSeq" id="YP_010110462.1">
    <property type="nucleotide sequence ID" value="NC_055871.1"/>
</dbReference>
<keyword evidence="1" id="KW-0547">Nucleotide-binding</keyword>
<feature type="domain" description="Helicase ATP-binding" evidence="5">
    <location>
        <begin position="9"/>
        <end position="141"/>
    </location>
</feature>
<dbReference type="GO" id="GO:0005524">
    <property type="term" value="F:ATP binding"/>
    <property type="evidence" value="ECO:0007669"/>
    <property type="project" value="UniProtKB-KW"/>
</dbReference>
<dbReference type="InterPro" id="IPR001650">
    <property type="entry name" value="Helicase_C-like"/>
</dbReference>
<dbReference type="InterPro" id="IPR027417">
    <property type="entry name" value="P-loop_NTPase"/>
</dbReference>
<dbReference type="KEGG" id="vg:65128774"/>
<dbReference type="PANTHER" id="PTHR11274:SF0">
    <property type="entry name" value="GENERAL TRANSCRIPTION AND DNA REPAIR FACTOR IIH HELICASE SUBUNIT XPB"/>
    <property type="match status" value="1"/>
</dbReference>
<accession>A0A7M1RVZ4</accession>
<keyword evidence="4" id="KW-0067">ATP-binding</keyword>
<name>A0A7M1RVZ4_9CAUD</name>
<dbReference type="EMBL" id="MT774378">
    <property type="protein sequence ID" value="QOR58304.1"/>
    <property type="molecule type" value="Genomic_DNA"/>
</dbReference>
<proteinExistence type="predicted"/>
<evidence type="ECO:0000256" key="4">
    <source>
        <dbReference type="ARBA" id="ARBA00022840"/>
    </source>
</evidence>
<evidence type="ECO:0000313" key="7">
    <source>
        <dbReference type="Proteomes" id="UP000593828"/>
    </source>
</evidence>
<organism evidence="6 7">
    <name type="scientific">uncultured phage cr106_1</name>
    <dbReference type="NCBI Taxonomy" id="2772062"/>
    <lineage>
        <taxon>Viruses</taxon>
        <taxon>Duplodnaviria</taxon>
        <taxon>Heunggongvirae</taxon>
        <taxon>Uroviricota</taxon>
        <taxon>Caudoviricetes</taxon>
        <taxon>Crassvirales</taxon>
        <taxon>Steigviridae</taxon>
        <taxon>Asinivirinae</taxon>
        <taxon>Mahstovirus</taxon>
        <taxon>Mahstovirus faecalis</taxon>
    </lineage>
</organism>
<evidence type="ECO:0000313" key="6">
    <source>
        <dbReference type="EMBL" id="QOR58304.1"/>
    </source>
</evidence>
<dbReference type="GeneID" id="65128774"/>
<evidence type="ECO:0000259" key="5">
    <source>
        <dbReference type="PROSITE" id="PS51192"/>
    </source>
</evidence>
<keyword evidence="3" id="KW-0347">Helicase</keyword>
<dbReference type="PANTHER" id="PTHR11274">
    <property type="entry name" value="RAD25/XP-B DNA REPAIR HELICASE"/>
    <property type="match status" value="1"/>
</dbReference>
<reference evidence="6 7" key="1">
    <citation type="submission" date="2020-07" db="EMBL/GenBank/DDBJ databases">
        <title>Taxonomic proposal: Crassvirales, a new order of highly abundant and diverse bacterial viruses.</title>
        <authorList>
            <person name="Shkoporov A.N."/>
            <person name="Stockdale S.R."/>
            <person name="Guerin E."/>
            <person name="Ross R.P."/>
            <person name="Hill C."/>
        </authorList>
    </citation>
    <scope>NUCLEOTIDE SEQUENCE [LARGE SCALE GENOMIC DNA]</scope>
</reference>
<protein>
    <submittedName>
        <fullName evidence="6">Putative HKD family nuclease</fullName>
    </submittedName>
</protein>
<dbReference type="PROSITE" id="PS51192">
    <property type="entry name" value="HELICASE_ATP_BIND_1"/>
    <property type="match status" value="1"/>
</dbReference>
<keyword evidence="7" id="KW-1185">Reference proteome</keyword>
<keyword evidence="2" id="KW-0378">Hydrolase</keyword>
<dbReference type="Gene3D" id="3.40.50.300">
    <property type="entry name" value="P-loop containing nucleotide triphosphate hydrolases"/>
    <property type="match status" value="2"/>
</dbReference>